<evidence type="ECO:0000313" key="1">
    <source>
        <dbReference type="EMBL" id="GJT77464.1"/>
    </source>
</evidence>
<proteinExistence type="predicted"/>
<name>A0ABQ5GQE7_9ASTR</name>
<comment type="caution">
    <text evidence="1">The sequence shown here is derived from an EMBL/GenBank/DDBJ whole genome shotgun (WGS) entry which is preliminary data.</text>
</comment>
<gene>
    <name evidence="1" type="ORF">Tco_1044189</name>
</gene>
<sequence length="184" mass="20674">MQDHLEELPLERVKSMEQELEESEVREIRLSECMLALKDQENGNDKTRQGSIEIKQLVAQRIADTLAAYEANRNSSNMINNKTSGSAGGVEHKTHGWTDIIGYTKRFQELALLCPGMVMPEDKKIERLYELVPYLTPTGVNFITLDLVRCNAETARELVTKLGTAGPLLPQQLKEPSDNSEDTT</sequence>
<dbReference type="EMBL" id="BQNB010018713">
    <property type="protein sequence ID" value="GJT77464.1"/>
    <property type="molecule type" value="Genomic_DNA"/>
</dbReference>
<evidence type="ECO:0000313" key="2">
    <source>
        <dbReference type="Proteomes" id="UP001151760"/>
    </source>
</evidence>
<keyword evidence="2" id="KW-1185">Reference proteome</keyword>
<protein>
    <submittedName>
        <fullName evidence="1">Uncharacterized protein</fullName>
    </submittedName>
</protein>
<reference evidence="1" key="2">
    <citation type="submission" date="2022-01" db="EMBL/GenBank/DDBJ databases">
        <authorList>
            <person name="Yamashiro T."/>
            <person name="Shiraishi A."/>
            <person name="Satake H."/>
            <person name="Nakayama K."/>
        </authorList>
    </citation>
    <scope>NUCLEOTIDE SEQUENCE</scope>
</reference>
<dbReference type="Proteomes" id="UP001151760">
    <property type="component" value="Unassembled WGS sequence"/>
</dbReference>
<reference evidence="1" key="1">
    <citation type="journal article" date="2022" name="Int. J. Mol. Sci.">
        <title>Draft Genome of Tanacetum Coccineum: Genomic Comparison of Closely Related Tanacetum-Family Plants.</title>
        <authorList>
            <person name="Yamashiro T."/>
            <person name="Shiraishi A."/>
            <person name="Nakayama K."/>
            <person name="Satake H."/>
        </authorList>
    </citation>
    <scope>NUCLEOTIDE SEQUENCE</scope>
</reference>
<organism evidence="1 2">
    <name type="scientific">Tanacetum coccineum</name>
    <dbReference type="NCBI Taxonomy" id="301880"/>
    <lineage>
        <taxon>Eukaryota</taxon>
        <taxon>Viridiplantae</taxon>
        <taxon>Streptophyta</taxon>
        <taxon>Embryophyta</taxon>
        <taxon>Tracheophyta</taxon>
        <taxon>Spermatophyta</taxon>
        <taxon>Magnoliopsida</taxon>
        <taxon>eudicotyledons</taxon>
        <taxon>Gunneridae</taxon>
        <taxon>Pentapetalae</taxon>
        <taxon>asterids</taxon>
        <taxon>campanulids</taxon>
        <taxon>Asterales</taxon>
        <taxon>Asteraceae</taxon>
        <taxon>Asteroideae</taxon>
        <taxon>Anthemideae</taxon>
        <taxon>Anthemidinae</taxon>
        <taxon>Tanacetum</taxon>
    </lineage>
</organism>
<accession>A0ABQ5GQE7</accession>